<name>A0AAV4CSB5_9GAST</name>
<dbReference type="Proteomes" id="UP000735302">
    <property type="component" value="Unassembled WGS sequence"/>
</dbReference>
<gene>
    <name evidence="1" type="ORF">PoB_006125000</name>
</gene>
<evidence type="ECO:0000313" key="1">
    <source>
        <dbReference type="EMBL" id="GFO34745.1"/>
    </source>
</evidence>
<protein>
    <recommendedName>
        <fullName evidence="3">CUB domain-containing protein</fullName>
    </recommendedName>
</protein>
<dbReference type="SUPFAM" id="SSF49854">
    <property type="entry name" value="Spermadhesin, CUB domain"/>
    <property type="match status" value="1"/>
</dbReference>
<organism evidence="1 2">
    <name type="scientific">Plakobranchus ocellatus</name>
    <dbReference type="NCBI Taxonomy" id="259542"/>
    <lineage>
        <taxon>Eukaryota</taxon>
        <taxon>Metazoa</taxon>
        <taxon>Spiralia</taxon>
        <taxon>Lophotrochozoa</taxon>
        <taxon>Mollusca</taxon>
        <taxon>Gastropoda</taxon>
        <taxon>Heterobranchia</taxon>
        <taxon>Euthyneura</taxon>
        <taxon>Panpulmonata</taxon>
        <taxon>Sacoglossa</taxon>
        <taxon>Placobranchoidea</taxon>
        <taxon>Plakobranchidae</taxon>
        <taxon>Plakobranchus</taxon>
    </lineage>
</organism>
<comment type="caution">
    <text evidence="1">The sequence shown here is derived from an EMBL/GenBank/DDBJ whole genome shotgun (WGS) entry which is preliminary data.</text>
</comment>
<accession>A0AAV4CSB5</accession>
<dbReference type="EMBL" id="BLXT01006930">
    <property type="protein sequence ID" value="GFO34745.1"/>
    <property type="molecule type" value="Genomic_DNA"/>
</dbReference>
<sequence>MPRDADDYYPHNVDCPFFFRAARPDWKLMMRVLEMDIPDRTRKGVCKDALYVYDAATYVTKAMSSAMPSSAYIRMAIGSWGEHHSCKIQASKGRVILSWQGR</sequence>
<evidence type="ECO:0000313" key="2">
    <source>
        <dbReference type="Proteomes" id="UP000735302"/>
    </source>
</evidence>
<dbReference type="AlphaFoldDB" id="A0AAV4CSB5"/>
<keyword evidence="2" id="KW-1185">Reference proteome</keyword>
<dbReference type="InterPro" id="IPR035914">
    <property type="entry name" value="Sperma_CUB_dom_sf"/>
</dbReference>
<evidence type="ECO:0008006" key="3">
    <source>
        <dbReference type="Google" id="ProtNLM"/>
    </source>
</evidence>
<proteinExistence type="predicted"/>
<reference evidence="1 2" key="1">
    <citation type="journal article" date="2021" name="Elife">
        <title>Chloroplast acquisition without the gene transfer in kleptoplastic sea slugs, Plakobranchus ocellatus.</title>
        <authorList>
            <person name="Maeda T."/>
            <person name="Takahashi S."/>
            <person name="Yoshida T."/>
            <person name="Shimamura S."/>
            <person name="Takaki Y."/>
            <person name="Nagai Y."/>
            <person name="Toyoda A."/>
            <person name="Suzuki Y."/>
            <person name="Arimoto A."/>
            <person name="Ishii H."/>
            <person name="Satoh N."/>
            <person name="Nishiyama T."/>
            <person name="Hasebe M."/>
            <person name="Maruyama T."/>
            <person name="Minagawa J."/>
            <person name="Obokata J."/>
            <person name="Shigenobu S."/>
        </authorList>
    </citation>
    <scope>NUCLEOTIDE SEQUENCE [LARGE SCALE GENOMIC DNA]</scope>
</reference>